<protein>
    <recommendedName>
        <fullName evidence="4">GS catalytic domain-containing protein</fullName>
    </recommendedName>
</protein>
<organism evidence="5 6">
    <name type="scientific">Lithohypha guttulata</name>
    <dbReference type="NCBI Taxonomy" id="1690604"/>
    <lineage>
        <taxon>Eukaryota</taxon>
        <taxon>Fungi</taxon>
        <taxon>Dikarya</taxon>
        <taxon>Ascomycota</taxon>
        <taxon>Pezizomycotina</taxon>
        <taxon>Eurotiomycetes</taxon>
        <taxon>Chaetothyriomycetidae</taxon>
        <taxon>Chaetothyriales</taxon>
        <taxon>Trichomeriaceae</taxon>
        <taxon>Lithohypha</taxon>
    </lineage>
</organism>
<dbReference type="SMART" id="SM01230">
    <property type="entry name" value="Gln-synt_C"/>
    <property type="match status" value="1"/>
</dbReference>
<dbReference type="PANTHER" id="PTHR43383">
    <property type="entry name" value="NODULIN 6"/>
    <property type="match status" value="1"/>
</dbReference>
<feature type="compositionally biased region" description="Polar residues" evidence="3">
    <location>
        <begin position="473"/>
        <end position="483"/>
    </location>
</feature>
<proteinExistence type="inferred from homology"/>
<dbReference type="GO" id="GO:0016787">
    <property type="term" value="F:hydrolase activity"/>
    <property type="evidence" value="ECO:0007669"/>
    <property type="project" value="InterPro"/>
</dbReference>
<name>A0AAN7SZ57_9EURO</name>
<evidence type="ECO:0000256" key="1">
    <source>
        <dbReference type="PROSITE-ProRule" id="PRU01331"/>
    </source>
</evidence>
<feature type="region of interest" description="Disordered" evidence="3">
    <location>
        <begin position="1145"/>
        <end position="1209"/>
    </location>
</feature>
<feature type="compositionally biased region" description="Basic residues" evidence="3">
    <location>
        <begin position="500"/>
        <end position="517"/>
    </location>
</feature>
<sequence length="1209" mass="135835">MPFEPEIQPYSDIHYLSNVREPNDDDLRAIIRTYPLIDNHAHNLLREEEADGNADHPFESITSEAQGHALQEHVQSTLAHIRGLRHLADLYDCPPSLQDIKAARYDFCIRDYNGLIRKCLAGTHALLLDDGLPQDHVHPVRWHDKYAPTVRRIARIEVVAAELLEQLAHAAGLLVPGVDTAWSIEKSEWFIQRFNIMFRNQIKQLAADPLVVGFKSVVCYRSGLDVNLASRNAFRPHQSLAETSLLTSFHHFLREAVGKHDYRVGQKDVNDFLVVATCDVLSMLVETEGETKPFQFHTGLGDTDIDLVKANPAFMQPLLEAFPNVDFVILHSSWPYTREAGYLAANYANAWLDIGEVFPMLSRQGQEDVLRQALELTPASKILWSTDGHFFPETFYLANRQFREALQTVLGEMVCSKDVTTMQAINIAVDILFWNSNALYKLDEERKYPQLLRSVGRNDTDSQRTTLWHRGSDVSQNSPSTAGLDSAASTAIPSPATTHRTSRSRRTSNYSMRHRPTRPLTGPSVDQTMSAIASSQSLQAALRGDQQNDGEDDIAALNNFMIRNPEIKFIWLEFISNTGTVRNRMVPIKGFKRQLITKKYIGITCALPRLLQNELPAAGCDTTGEFKLRPDLSSLRLNKGVDSPSASVQTWWMMPSHNDELKHWDRCPRWALLRQVEALQNESQLSMLMGFEIEVIFMKPIMNSAESAFEDFEVVNELHSWSNMTCLQTRHLPFIESIVETLAEVGIELEQFHAESAPSQWEFPLPPLPPVQAVDQLYKARQIISNIAQQNGLRATVYPRPYSAAAGSASHAHFSLNGPLHIVQEHENAFLAGVLKHLSSIVALSLPLEESYARVASGVWSGGEWIAWGTQNREAPIRKCGHAHWEMKTVDGTGNMYLAMAAVVAAGRDGLNNKVKLKQKDTLVDVCKLSAEERQQQGITERIPKSLNQSLQCLGQNQVLIDLLGKNIVNDYIAVKEAERAMLEEMTEHDRKVPRFSNRLRSIFNHGAKSQRGSTAPEMSSTFNQQHTNSSTLCDSTTPTKSTGTTTTATSSRNHHNQTIANSPYVQAASTYPTSKSTPTLETNQKYIQACQAIIEAQAAIFELTKQRKLVAEERAASKEVMAELDQRERLERKMNGWWRRIEEEGSEGVNEEGRKKEGEEESGVGDEYDAGSWCESNVGLNYDDSSSDEDEDLLFGSNHSRIRSGWRN</sequence>
<feature type="domain" description="GS catalytic" evidence="4">
    <location>
        <begin position="668"/>
        <end position="1008"/>
    </location>
</feature>
<feature type="region of interest" description="Disordered" evidence="3">
    <location>
        <begin position="459"/>
        <end position="525"/>
    </location>
</feature>
<reference evidence="5 6" key="1">
    <citation type="submission" date="2023-08" db="EMBL/GenBank/DDBJ databases">
        <title>Black Yeasts Isolated from many extreme environments.</title>
        <authorList>
            <person name="Coleine C."/>
            <person name="Stajich J.E."/>
            <person name="Selbmann L."/>
        </authorList>
    </citation>
    <scope>NUCLEOTIDE SEQUENCE [LARGE SCALE GENOMIC DNA]</scope>
    <source>
        <strain evidence="5 6">CCFEE 5910</strain>
    </source>
</reference>
<dbReference type="Proteomes" id="UP001309876">
    <property type="component" value="Unassembled WGS sequence"/>
</dbReference>
<dbReference type="AlphaFoldDB" id="A0AAN7SZ57"/>
<dbReference type="Gene3D" id="3.30.590.10">
    <property type="entry name" value="Glutamine synthetase/guanido kinase, catalytic domain"/>
    <property type="match status" value="1"/>
</dbReference>
<dbReference type="PANTHER" id="PTHR43383:SF2">
    <property type="entry name" value="AMIDOHYDROLASE 2 FAMILY PROTEIN"/>
    <property type="match status" value="1"/>
</dbReference>
<feature type="compositionally biased region" description="Low complexity" evidence="3">
    <location>
        <begin position="486"/>
        <end position="499"/>
    </location>
</feature>
<dbReference type="InterPro" id="IPR032466">
    <property type="entry name" value="Metal_Hydrolase"/>
</dbReference>
<dbReference type="SUPFAM" id="SSF55931">
    <property type="entry name" value="Glutamine synthetase/guanido kinase"/>
    <property type="match status" value="1"/>
</dbReference>
<dbReference type="InterPro" id="IPR006680">
    <property type="entry name" value="Amidohydro-rel"/>
</dbReference>
<dbReference type="EMBL" id="JAVRRJ010000005">
    <property type="protein sequence ID" value="KAK5084571.1"/>
    <property type="molecule type" value="Genomic_DNA"/>
</dbReference>
<dbReference type="GO" id="GO:0004356">
    <property type="term" value="F:glutamine synthetase activity"/>
    <property type="evidence" value="ECO:0007669"/>
    <property type="project" value="InterPro"/>
</dbReference>
<dbReference type="Gene3D" id="3.20.20.140">
    <property type="entry name" value="Metal-dependent hydrolases"/>
    <property type="match status" value="1"/>
</dbReference>
<feature type="region of interest" description="Disordered" evidence="3">
    <location>
        <begin position="1008"/>
        <end position="1056"/>
    </location>
</feature>
<evidence type="ECO:0000256" key="2">
    <source>
        <dbReference type="RuleBase" id="RU000384"/>
    </source>
</evidence>
<dbReference type="Pfam" id="PF00120">
    <property type="entry name" value="Gln-synt_C"/>
    <property type="match status" value="1"/>
</dbReference>
<dbReference type="PROSITE" id="PS51987">
    <property type="entry name" value="GS_CATALYTIC"/>
    <property type="match status" value="1"/>
</dbReference>
<feature type="compositionally biased region" description="Low complexity" evidence="3">
    <location>
        <begin position="1036"/>
        <end position="1052"/>
    </location>
</feature>
<comment type="caution">
    <text evidence="5">The sequence shown here is derived from an EMBL/GenBank/DDBJ whole genome shotgun (WGS) entry which is preliminary data.</text>
</comment>
<evidence type="ECO:0000313" key="6">
    <source>
        <dbReference type="Proteomes" id="UP001309876"/>
    </source>
</evidence>
<dbReference type="InterPro" id="IPR014746">
    <property type="entry name" value="Gln_synth/guanido_kin_cat_dom"/>
</dbReference>
<comment type="similarity">
    <text evidence="1 2">Belongs to the glutamine synthetase family.</text>
</comment>
<gene>
    <name evidence="5" type="ORF">LTR05_005649</name>
</gene>
<keyword evidence="6" id="KW-1185">Reference proteome</keyword>
<evidence type="ECO:0000256" key="3">
    <source>
        <dbReference type="SAM" id="MobiDB-lite"/>
    </source>
</evidence>
<evidence type="ECO:0000313" key="5">
    <source>
        <dbReference type="EMBL" id="KAK5084571.1"/>
    </source>
</evidence>
<evidence type="ECO:0000259" key="4">
    <source>
        <dbReference type="PROSITE" id="PS51987"/>
    </source>
</evidence>
<feature type="compositionally biased region" description="Polar residues" evidence="3">
    <location>
        <begin position="1011"/>
        <end position="1035"/>
    </location>
</feature>
<dbReference type="InterPro" id="IPR008146">
    <property type="entry name" value="Gln_synth_cat_dom"/>
</dbReference>
<dbReference type="Pfam" id="PF04909">
    <property type="entry name" value="Amidohydro_2"/>
    <property type="match status" value="1"/>
</dbReference>
<feature type="compositionally biased region" description="Acidic residues" evidence="3">
    <location>
        <begin position="1160"/>
        <end position="1170"/>
    </location>
</feature>
<dbReference type="SUPFAM" id="SSF51556">
    <property type="entry name" value="Metallo-dependent hydrolases"/>
    <property type="match status" value="1"/>
</dbReference>
<accession>A0AAN7SZ57</accession>